<dbReference type="Proteomes" id="UP001500171">
    <property type="component" value="Unassembled WGS sequence"/>
</dbReference>
<evidence type="ECO:0000313" key="3">
    <source>
        <dbReference type="Proteomes" id="UP001500171"/>
    </source>
</evidence>
<reference evidence="3" key="1">
    <citation type="journal article" date="2019" name="Int. J. Syst. Evol. Microbiol.">
        <title>The Global Catalogue of Microorganisms (GCM) 10K type strain sequencing project: providing services to taxonomists for standard genome sequencing and annotation.</title>
        <authorList>
            <consortium name="The Broad Institute Genomics Platform"/>
            <consortium name="The Broad Institute Genome Sequencing Center for Infectious Disease"/>
            <person name="Wu L."/>
            <person name="Ma J."/>
        </authorList>
    </citation>
    <scope>NUCLEOTIDE SEQUENCE [LARGE SCALE GENOMIC DNA]</scope>
    <source>
        <strain evidence="3">JCM 18050</strain>
    </source>
</reference>
<name>A0ABP9N5W0_9GAMM</name>
<sequence length="685" mass="76736">MVLSTYQVCYARSAVLQVKNDERVLNTKPLWLVIKDAAFYDADSDDLVTAGVGFSKLSQAKIEDKFVNPNSPSVYELRRAKLNRYIDTRTGEGTYWGFKKQDLTPLFDGKVAGNEIQAYMIDGDNNVALLLQIPLDFDQDNPCIVAVPTMDSQGIYNAKDIQIRGLWGLKHNCAVVYNDKGLGNALFDLSNNEGYMINGQVANKSVAHDELLFSPDSAFKHTENTHDRFAPKQLYSKHNPEQKWGQYVLNSIEFAFYQLNEMFSPTHEVLFNKDNTHVLVYGVSDGAGAALKAGELDATGIIDGIVAVNPQIQIHQTPLTPLFIQYGQTPKVPLETKSLIDYSSYAALYLPCAVLAIKEQEAYRSVPDVSNFFFANNRCNALKEAGLLTSESTAEQAKEALQKLYQYGWTKEMAYQLPHYYYSQSINLPYQYISEYGRYGLDELLCDYSVASTNQEPLFNTGQVAPLTKTHFARLWVNNSGSLPIRLNNDIIAIDLVNNNDPTGARREFYSHSPNSDVIDYNLAGAMCLRDTLLERRVNEGLFSVLASGKLNQIKTIIVHGQLNVRNLPDFSARAYVALNSYVEGSFSNLRYIEVENASYLDSAMPFDNVLIPIDYYGENAMDWLWRNLTKNTSLPDSQIMKTQVRGGNIGFAPAITDINIPPIMQSAKQANRIKLDNGTIILPN</sequence>
<keyword evidence="3" id="KW-1185">Reference proteome</keyword>
<dbReference type="InterPro" id="IPR016582">
    <property type="entry name" value="OHBut_olig_hydro_put"/>
</dbReference>
<dbReference type="EMBL" id="BAABHY010000001">
    <property type="protein sequence ID" value="GAA5106067.1"/>
    <property type="molecule type" value="Genomic_DNA"/>
</dbReference>
<keyword evidence="1 2" id="KW-0378">Hydrolase</keyword>
<gene>
    <name evidence="2" type="ORF">GCM10023211_05470</name>
</gene>
<comment type="caution">
    <text evidence="2">The sequence shown here is derived from an EMBL/GenBank/DDBJ whole genome shotgun (WGS) entry which is preliminary data.</text>
</comment>
<protein>
    <submittedName>
        <fullName evidence="2">D-(-)-3-hydroxybutyrate oligomer hydrolase</fullName>
    </submittedName>
</protein>
<evidence type="ECO:0000256" key="1">
    <source>
        <dbReference type="ARBA" id="ARBA00022801"/>
    </source>
</evidence>
<accession>A0ABP9N5W0</accession>
<proteinExistence type="predicted"/>
<dbReference type="GO" id="GO:0016787">
    <property type="term" value="F:hydrolase activity"/>
    <property type="evidence" value="ECO:0007669"/>
    <property type="project" value="UniProtKB-KW"/>
</dbReference>
<evidence type="ECO:0000313" key="2">
    <source>
        <dbReference type="EMBL" id="GAA5106067.1"/>
    </source>
</evidence>
<dbReference type="Pfam" id="PF10605">
    <property type="entry name" value="3HBOH"/>
    <property type="match status" value="1"/>
</dbReference>
<organism evidence="2 3">
    <name type="scientific">Orbus sasakiae</name>
    <dbReference type="NCBI Taxonomy" id="1078475"/>
    <lineage>
        <taxon>Bacteria</taxon>
        <taxon>Pseudomonadati</taxon>
        <taxon>Pseudomonadota</taxon>
        <taxon>Gammaproteobacteria</taxon>
        <taxon>Orbales</taxon>
        <taxon>Orbaceae</taxon>
        <taxon>Orbus</taxon>
    </lineage>
</organism>